<reference evidence="4" key="1">
    <citation type="submission" date="2025-08" db="UniProtKB">
        <authorList>
            <consortium name="Ensembl"/>
        </authorList>
    </citation>
    <scope>IDENTIFICATION</scope>
    <source>
        <strain evidence="4">Glennie</strain>
    </source>
</reference>
<feature type="region of interest" description="Disordered" evidence="3">
    <location>
        <begin position="1"/>
        <end position="181"/>
    </location>
</feature>
<dbReference type="eggNOG" id="KOG1850">
    <property type="taxonomic scope" value="Eukaryota"/>
</dbReference>
<feature type="compositionally biased region" description="Basic and acidic residues" evidence="3">
    <location>
        <begin position="83"/>
        <end position="93"/>
    </location>
</feature>
<dbReference type="GO" id="GO:0005737">
    <property type="term" value="C:cytoplasm"/>
    <property type="evidence" value="ECO:0007669"/>
    <property type="project" value="Ensembl"/>
</dbReference>
<evidence type="ECO:0000313" key="5">
    <source>
        <dbReference type="Proteomes" id="UP000002279"/>
    </source>
</evidence>
<dbReference type="InterPro" id="IPR026183">
    <property type="entry name" value="Taxilin_fam"/>
</dbReference>
<dbReference type="Ensembl" id="ENSOANT00000006091.4">
    <property type="protein sequence ID" value="ENSOANP00000006089.4"/>
    <property type="gene ID" value="ENSOANG00000003837.4"/>
</dbReference>
<feature type="compositionally biased region" description="Basic and acidic residues" evidence="3">
    <location>
        <begin position="514"/>
        <end position="525"/>
    </location>
</feature>
<protein>
    <submittedName>
        <fullName evidence="4">Taxilin alpha</fullName>
    </submittedName>
</protein>
<sequence length="555" mass="62436">MKNQDKGSNAARPPASPAKANSGPGPEDAAGPESSGRAGPANSARTTDGDPKGHGGQARAKNGAPPAAAGEGKAKTPQPVPRDVAEELSRQLEDILNTYCVDANQEGPAEDGGQSEPPEPDEVEKGRGEPVRNGEREPGCPEVNGEKEGPKREAVSVEEVRASDEAGDRDHKRVQERKKAKGLGKEITLLMQTLNTLSTPEEKLAALCKKYAELLEEHRNAQKQVKILQKKQTQLVQEKDHLRGEHNKAILARSKLESLCRELQRHNRTLKEEGVQRAREEEEKRKEVTSHFQVTLNDIQLQMEQHNERNSKLRQENMELAERLKKLIEQYELREEHIDKVFKHKDLQQQLVDAKLQQAQEMLKEAEERHQREKDFLLKEAVESQRMCELMKQQETHLKQQLALYTEKFEEFQNTLSKSSEVFTTFKQEMEKMTKKIKKLEKETTMYRSRWESSNKALLEMAEEKTLRDKELEGLQGKIQRLEKLCRALQTERNDLNKKVQDLSAQAPLQDPAATRRQDQPHEPGSEEAAADGPRQPGPGAPGQAGTAPAVPSAD</sequence>
<keyword evidence="5" id="KW-1185">Reference proteome</keyword>
<evidence type="ECO:0000256" key="1">
    <source>
        <dbReference type="ARBA" id="ARBA00009550"/>
    </source>
</evidence>
<dbReference type="RefSeq" id="XP_028936704.1">
    <property type="nucleotide sequence ID" value="XM_029080871.2"/>
</dbReference>
<dbReference type="AlphaFoldDB" id="F6SB57"/>
<organism evidence="4 5">
    <name type="scientific">Ornithorhynchus anatinus</name>
    <name type="common">Duckbill platypus</name>
    <dbReference type="NCBI Taxonomy" id="9258"/>
    <lineage>
        <taxon>Eukaryota</taxon>
        <taxon>Metazoa</taxon>
        <taxon>Chordata</taxon>
        <taxon>Craniata</taxon>
        <taxon>Vertebrata</taxon>
        <taxon>Euteleostomi</taxon>
        <taxon>Mammalia</taxon>
        <taxon>Monotremata</taxon>
        <taxon>Ornithorhynchidae</taxon>
        <taxon>Ornithorhynchus</taxon>
    </lineage>
</organism>
<name>F6SB57_ORNAN</name>
<dbReference type="FunCoup" id="F6SB57">
    <property type="interactions" value="3191"/>
</dbReference>
<proteinExistence type="inferred from homology"/>
<dbReference type="PANTHER" id="PTHR16127:SF12">
    <property type="entry name" value="ALPHA-TAXILIN"/>
    <property type="match status" value="1"/>
</dbReference>
<reference evidence="4" key="2">
    <citation type="submission" date="2025-09" db="UniProtKB">
        <authorList>
            <consortium name="Ensembl"/>
        </authorList>
    </citation>
    <scope>IDENTIFICATION</scope>
    <source>
        <strain evidence="4">Glennie</strain>
    </source>
</reference>
<feature type="compositionally biased region" description="Low complexity" evidence="3">
    <location>
        <begin position="58"/>
        <end position="77"/>
    </location>
</feature>
<dbReference type="HOGENOM" id="CLU_025501_3_0_1"/>
<dbReference type="CTD" id="200081"/>
<evidence type="ECO:0000256" key="2">
    <source>
        <dbReference type="SAM" id="Coils"/>
    </source>
</evidence>
<dbReference type="OMA" id="VTEAPCC"/>
<dbReference type="OrthoDB" id="425555at2759"/>
<dbReference type="Bgee" id="ENSOANG00000003837">
    <property type="expression patterns" value="Expressed in fibroblast and 8 other cell types or tissues"/>
</dbReference>
<dbReference type="GeneTree" id="ENSGT00940000158303"/>
<dbReference type="GO" id="GO:0042113">
    <property type="term" value="P:B cell activation"/>
    <property type="evidence" value="ECO:0007669"/>
    <property type="project" value="Ensembl"/>
</dbReference>
<dbReference type="KEGG" id="oaa:100074813"/>
<accession>F6SB57</accession>
<evidence type="ECO:0000313" key="4">
    <source>
        <dbReference type="Ensembl" id="ENSOANP00000006089.4"/>
    </source>
</evidence>
<dbReference type="STRING" id="9258.ENSOANP00000006089"/>
<comment type="similarity">
    <text evidence="1">Belongs to the taxilin family.</text>
</comment>
<dbReference type="GO" id="GO:0019905">
    <property type="term" value="F:syntaxin binding"/>
    <property type="evidence" value="ECO:0007669"/>
    <property type="project" value="InterPro"/>
</dbReference>
<dbReference type="Proteomes" id="UP000002279">
    <property type="component" value="Unplaced"/>
</dbReference>
<feature type="region of interest" description="Disordered" evidence="3">
    <location>
        <begin position="497"/>
        <end position="555"/>
    </location>
</feature>
<gene>
    <name evidence="4" type="primary">TXLNA</name>
</gene>
<dbReference type="PANTHER" id="PTHR16127">
    <property type="entry name" value="TAXILIN"/>
    <property type="match status" value="1"/>
</dbReference>
<keyword evidence="2" id="KW-0175">Coiled coil</keyword>
<dbReference type="GeneID" id="100074813"/>
<dbReference type="Pfam" id="PF09728">
    <property type="entry name" value="Taxilin"/>
    <property type="match status" value="1"/>
</dbReference>
<evidence type="ECO:0000256" key="3">
    <source>
        <dbReference type="SAM" id="MobiDB-lite"/>
    </source>
</evidence>
<feature type="coiled-coil region" evidence="2">
    <location>
        <begin position="204"/>
        <end position="380"/>
    </location>
</feature>
<dbReference type="InParanoid" id="F6SB57"/>
<feature type="compositionally biased region" description="Basic and acidic residues" evidence="3">
    <location>
        <begin position="123"/>
        <end position="173"/>
    </location>
</feature>
<feature type="compositionally biased region" description="Low complexity" evidence="3">
    <location>
        <begin position="542"/>
        <end position="555"/>
    </location>
</feature>